<comment type="caution">
    <text evidence="2">The sequence shown here is derived from an EMBL/GenBank/DDBJ whole genome shotgun (WGS) entry which is preliminary data.</text>
</comment>
<name>A0A3M9MZ15_9BACT</name>
<dbReference type="RefSeq" id="WP_123132335.1">
    <property type="nucleotide sequence ID" value="NZ_RJJE01000007.1"/>
</dbReference>
<reference evidence="2 3" key="1">
    <citation type="submission" date="2018-11" db="EMBL/GenBank/DDBJ databases">
        <title>Rufibacter latericius sp. nov., isolated from water in Baiyang Lake.</title>
        <authorList>
            <person name="Yang Y."/>
        </authorList>
    </citation>
    <scope>NUCLEOTIDE SEQUENCE [LARGE SCALE GENOMIC DNA]</scope>
    <source>
        <strain evidence="2 3">MCC P1</strain>
    </source>
</reference>
<evidence type="ECO:0000313" key="3">
    <source>
        <dbReference type="Proteomes" id="UP000271010"/>
    </source>
</evidence>
<dbReference type="Gene3D" id="3.90.25.10">
    <property type="entry name" value="UDP-galactose 4-epimerase, domain 1"/>
    <property type="match status" value="1"/>
</dbReference>
<dbReference type="Pfam" id="PF05368">
    <property type="entry name" value="NmrA"/>
    <property type="match status" value="1"/>
</dbReference>
<dbReference type="CDD" id="cd05269">
    <property type="entry name" value="TMR_SDR_a"/>
    <property type="match status" value="1"/>
</dbReference>
<dbReference type="Gene3D" id="3.40.50.720">
    <property type="entry name" value="NAD(P)-binding Rossmann-like Domain"/>
    <property type="match status" value="1"/>
</dbReference>
<dbReference type="Proteomes" id="UP000271010">
    <property type="component" value="Unassembled WGS sequence"/>
</dbReference>
<dbReference type="InterPro" id="IPR008030">
    <property type="entry name" value="NmrA-like"/>
</dbReference>
<sequence length="289" mass="31070">MSSIILVTGATGTVGSATVAALSSQGAKVRAGVHSLIKGENLKRLPGVELVEIDFARPASLAVAFTGVSTALLITPFTQDQVAMAQQLIDAAQAAGVRHVVRLSASGAEAEPGIQLGQWHRQAEEYIKTKELAYTLLRPTSFMQNFVHQQAGSIKEQNAFYLPMGNGRVSYIDARNIGEVAAEILLRPEGHDGKAYTLTGPQALSGSEVARIFSQVTGRTIAYQDVPEEAVRTAMQQQGLPDWMTESLLELHAISRAGYASGLTSDVQAVLGREPYTFQQFAETYKDCF</sequence>
<dbReference type="OrthoDB" id="9780595at2"/>
<protein>
    <submittedName>
        <fullName evidence="2">SDR family oxidoreductase</fullName>
    </submittedName>
</protein>
<dbReference type="PANTHER" id="PTHR43162">
    <property type="match status" value="1"/>
</dbReference>
<dbReference type="InterPro" id="IPR036291">
    <property type="entry name" value="NAD(P)-bd_dom_sf"/>
</dbReference>
<dbReference type="EMBL" id="RJJE01000007">
    <property type="protein sequence ID" value="RNI30791.1"/>
    <property type="molecule type" value="Genomic_DNA"/>
</dbReference>
<dbReference type="PANTHER" id="PTHR43162:SF1">
    <property type="entry name" value="PRESTALK A DIFFERENTIATION PROTEIN A"/>
    <property type="match status" value="1"/>
</dbReference>
<evidence type="ECO:0000259" key="1">
    <source>
        <dbReference type="Pfam" id="PF05368"/>
    </source>
</evidence>
<gene>
    <name evidence="2" type="ORF">EFA69_06700</name>
</gene>
<dbReference type="AlphaFoldDB" id="A0A3M9MZ15"/>
<organism evidence="2 3">
    <name type="scientific">Rufibacter immobilis</name>
    <dbReference type="NCBI Taxonomy" id="1348778"/>
    <lineage>
        <taxon>Bacteria</taxon>
        <taxon>Pseudomonadati</taxon>
        <taxon>Bacteroidota</taxon>
        <taxon>Cytophagia</taxon>
        <taxon>Cytophagales</taxon>
        <taxon>Hymenobacteraceae</taxon>
        <taxon>Rufibacter</taxon>
    </lineage>
</organism>
<proteinExistence type="predicted"/>
<keyword evidence="3" id="KW-1185">Reference proteome</keyword>
<feature type="domain" description="NmrA-like" evidence="1">
    <location>
        <begin position="2"/>
        <end position="254"/>
    </location>
</feature>
<dbReference type="SUPFAM" id="SSF51735">
    <property type="entry name" value="NAD(P)-binding Rossmann-fold domains"/>
    <property type="match status" value="1"/>
</dbReference>
<evidence type="ECO:0000313" key="2">
    <source>
        <dbReference type="EMBL" id="RNI30791.1"/>
    </source>
</evidence>
<dbReference type="InterPro" id="IPR051604">
    <property type="entry name" value="Ergot_Alk_Oxidoreductase"/>
</dbReference>
<accession>A0A3M9MZ15</accession>